<accession>A0ABW2H4X4</accession>
<dbReference type="InterPro" id="IPR058880">
    <property type="entry name" value="PglZ_N"/>
</dbReference>
<comment type="caution">
    <text evidence="4">The sequence shown here is derived from an EMBL/GenBank/DDBJ whole genome shotgun (WGS) entry which is preliminary data.</text>
</comment>
<dbReference type="RefSeq" id="WP_376809740.1">
    <property type="nucleotide sequence ID" value="NZ_JBHTAC010000047.1"/>
</dbReference>
<name>A0ABW2H4X4_9ACTN</name>
<keyword evidence="5" id="KW-1185">Reference proteome</keyword>
<gene>
    <name evidence="4" type="primary">pglZ</name>
    <name evidence="4" type="ORF">ACFQO7_31180</name>
</gene>
<dbReference type="Proteomes" id="UP001596392">
    <property type="component" value="Unassembled WGS sequence"/>
</dbReference>
<dbReference type="InterPro" id="IPR058881">
    <property type="entry name" value="PglZ_2nd"/>
</dbReference>
<dbReference type="Pfam" id="PF25862">
    <property type="entry name" value="PglZ_1st"/>
    <property type="match status" value="1"/>
</dbReference>
<feature type="domain" description="Alkaline phosphatase-like protein PglZ N-terminal" evidence="2">
    <location>
        <begin position="7"/>
        <end position="101"/>
    </location>
</feature>
<evidence type="ECO:0000259" key="2">
    <source>
        <dbReference type="Pfam" id="PF25862"/>
    </source>
</evidence>
<feature type="domain" description="Alkaline phosphatase-like protein PglZ second" evidence="1">
    <location>
        <begin position="173"/>
        <end position="320"/>
    </location>
</feature>
<dbReference type="EMBL" id="JBHTAC010000047">
    <property type="protein sequence ID" value="MFC7246963.1"/>
    <property type="molecule type" value="Genomic_DNA"/>
</dbReference>
<dbReference type="InterPro" id="IPR058882">
    <property type="entry name" value="PglZ_C"/>
</dbReference>
<feature type="domain" description="Alkaline phosphatase-like protein PglZ C-terminal" evidence="3">
    <location>
        <begin position="799"/>
        <end position="897"/>
    </location>
</feature>
<reference evidence="5" key="1">
    <citation type="journal article" date="2019" name="Int. J. Syst. Evol. Microbiol.">
        <title>The Global Catalogue of Microorganisms (GCM) 10K type strain sequencing project: providing services to taxonomists for standard genome sequencing and annotation.</title>
        <authorList>
            <consortium name="The Broad Institute Genomics Platform"/>
            <consortium name="The Broad Institute Genome Sequencing Center for Infectious Disease"/>
            <person name="Wu L."/>
            <person name="Ma J."/>
        </authorList>
    </citation>
    <scope>NUCLEOTIDE SEQUENCE [LARGE SCALE GENOMIC DNA]</scope>
    <source>
        <strain evidence="5">CGMCC 1.9106</strain>
    </source>
</reference>
<dbReference type="Pfam" id="PF08665">
    <property type="entry name" value="PglZ"/>
    <property type="match status" value="1"/>
</dbReference>
<dbReference type="InterPro" id="IPR047992">
    <property type="entry name" value="BREX_PglZ"/>
</dbReference>
<proteinExistence type="predicted"/>
<dbReference type="NCBIfam" id="NF033446">
    <property type="entry name" value="BREX_PglZ_2"/>
    <property type="match status" value="1"/>
</dbReference>
<evidence type="ECO:0000259" key="1">
    <source>
        <dbReference type="Pfam" id="PF25861"/>
    </source>
</evidence>
<dbReference type="Pfam" id="PF25861">
    <property type="entry name" value="PglZ_2nd"/>
    <property type="match status" value="1"/>
</dbReference>
<dbReference type="InterPro" id="IPR017850">
    <property type="entry name" value="Alkaline_phosphatase_core_sf"/>
</dbReference>
<organism evidence="4 5">
    <name type="scientific">Catellatospora aurea</name>
    <dbReference type="NCBI Taxonomy" id="1337874"/>
    <lineage>
        <taxon>Bacteria</taxon>
        <taxon>Bacillati</taxon>
        <taxon>Actinomycetota</taxon>
        <taxon>Actinomycetes</taxon>
        <taxon>Micromonosporales</taxon>
        <taxon>Micromonosporaceae</taxon>
        <taxon>Catellatospora</taxon>
    </lineage>
</organism>
<evidence type="ECO:0000313" key="4">
    <source>
        <dbReference type="EMBL" id="MFC7246963.1"/>
    </source>
</evidence>
<evidence type="ECO:0000313" key="5">
    <source>
        <dbReference type="Proteomes" id="UP001596392"/>
    </source>
</evidence>
<protein>
    <submittedName>
        <fullName evidence="4">BREX-2 system phosphatase PglZ</fullName>
    </submittedName>
</protein>
<sequence length="901" mass="95280">MTREAVRPAAVRRKVESWLQEDDRQPAIALRARAAWDGDPTLAIGQTTARIVACPTPLAARSALHELPEGERLVLLTELNDTELGDGILAHLSRHTVRSIDPWDLVRQMFGIKHLDPTFTDAARGGGRWIADALTEYAPAEGWPVPPGTVLTRDFALRCLTMRLLRLGDDDLDIAGLLQSTTLPQPQLDFIALPTPVVNGVTRFVADTAGPAAVPVMCAVRAGHGVDAIALGLLASALWPQRATGEPRTQVVVARTRLEPYFGGTRLTDAQARALAAAAEAWVDRALDSGARAGVARLLTRAETIASQIDAQALLGGSDLLPAGLTERLHAFASAVRLALPAAGTAAPDLVAAAQRALGPVEQHRAGTPGRIETARMAVRLLRWLSDPDAPAPPTLLAALDRQVIDDGWVDRARLDLFAGDIDPHVADAYRQLHQVVDARRARHDEQFARLLAADTAADAEPGKLLRVEDVLDKVVQPIIANGRRVLLLVLDGLSVAASTELAESLTRSGSWLELTDAGGARTGVLAALPTITEVSRCSLFSGRIAVGGQAQEQAAFRQRFPNGVLLHKADLRAGAGAALDAEVVTAIGDAFTPVVAAVVNTVDDALDRSDPGVIVWGEDTILAVKDLLALAQDRVVVIVSDHGHVIDRGPEAVVRTTADRDNRWRVADQAPGDGEIAVTGARVAKGGGSVVLPWREQLRYGTRKAGYHGGAAPAEAVIPLIVLATDETAVPGWSGAPVASPAWWRETVPDLEPAAPVAPTRSRAVKPSKQPVQDTALFDLTPAMAPLAAAPAEPPAAPVSLVEQLLAGKVYQQRKDTRAPLPDERVAALLNALLAGGGRATMDTLAAHAGVPAHRINGTVTALRKLLQIEGYPVLTVDADGQTVKLDTGLLAEQFELDQP</sequence>
<evidence type="ECO:0000259" key="3">
    <source>
        <dbReference type="Pfam" id="PF25863"/>
    </source>
</evidence>
<dbReference type="SUPFAM" id="SSF53649">
    <property type="entry name" value="Alkaline phosphatase-like"/>
    <property type="match status" value="1"/>
</dbReference>
<dbReference type="Pfam" id="PF25863">
    <property type="entry name" value="PglZ_C"/>
    <property type="match status" value="1"/>
</dbReference>